<organism evidence="1">
    <name type="scientific">marine sediment metagenome</name>
    <dbReference type="NCBI Taxonomy" id="412755"/>
    <lineage>
        <taxon>unclassified sequences</taxon>
        <taxon>metagenomes</taxon>
        <taxon>ecological metagenomes</taxon>
    </lineage>
</organism>
<sequence length="114" mass="11845">MAVTPLSISELDTTGVLEAMAAFNADGHTILNTGREWVRIDNGSAGERTFTIATPETRGGADLAVADEVVTIAAGAAKVIGGWLPLSLYNDSDNLVTITVDAEASVTIQGFRLP</sequence>
<accession>A0A0F9RSS4</accession>
<gene>
    <name evidence="1" type="ORF">LCGC14_0607740</name>
</gene>
<comment type="caution">
    <text evidence="1">The sequence shown here is derived from an EMBL/GenBank/DDBJ whole genome shotgun (WGS) entry which is preliminary data.</text>
</comment>
<reference evidence="1" key="1">
    <citation type="journal article" date="2015" name="Nature">
        <title>Complex archaea that bridge the gap between prokaryotes and eukaryotes.</title>
        <authorList>
            <person name="Spang A."/>
            <person name="Saw J.H."/>
            <person name="Jorgensen S.L."/>
            <person name="Zaremba-Niedzwiedzka K."/>
            <person name="Martijn J."/>
            <person name="Lind A.E."/>
            <person name="van Eijk R."/>
            <person name="Schleper C."/>
            <person name="Guy L."/>
            <person name="Ettema T.J."/>
        </authorList>
    </citation>
    <scope>NUCLEOTIDE SEQUENCE</scope>
</reference>
<name>A0A0F9RSS4_9ZZZZ</name>
<evidence type="ECO:0000313" key="1">
    <source>
        <dbReference type="EMBL" id="KKN52912.1"/>
    </source>
</evidence>
<dbReference type="EMBL" id="LAZR01000998">
    <property type="protein sequence ID" value="KKN52912.1"/>
    <property type="molecule type" value="Genomic_DNA"/>
</dbReference>
<dbReference type="AlphaFoldDB" id="A0A0F9RSS4"/>
<protein>
    <submittedName>
        <fullName evidence="1">Uncharacterized protein</fullName>
    </submittedName>
</protein>
<proteinExistence type="predicted"/>